<dbReference type="InParanoid" id="H1XQZ3"/>
<evidence type="ECO:0000256" key="9">
    <source>
        <dbReference type="ARBA" id="ARBA00023167"/>
    </source>
</evidence>
<evidence type="ECO:0000259" key="13">
    <source>
        <dbReference type="Pfam" id="PF03447"/>
    </source>
</evidence>
<keyword evidence="16" id="KW-1185">Reference proteome</keyword>
<dbReference type="PANTHER" id="PTHR43331:SF1">
    <property type="entry name" value="HOMOSERINE DEHYDROGENASE"/>
    <property type="match status" value="1"/>
</dbReference>
<dbReference type="Gene3D" id="3.30.360.10">
    <property type="entry name" value="Dihydrodipicolinate Reductase, domain 2"/>
    <property type="match status" value="1"/>
</dbReference>
<dbReference type="UniPathway" id="UPA00051">
    <property type="reaction ID" value="UER00465"/>
</dbReference>
<dbReference type="UniPathway" id="UPA00050">
    <property type="reaction ID" value="UER00063"/>
</dbReference>
<reference evidence="15 16" key="1">
    <citation type="submission" date="2011-09" db="EMBL/GenBank/DDBJ databases">
        <title>The permanent draft genome of Caldithrix abyssi DSM 13497.</title>
        <authorList>
            <consortium name="US DOE Joint Genome Institute (JGI-PGF)"/>
            <person name="Lucas S."/>
            <person name="Han J."/>
            <person name="Lapidus A."/>
            <person name="Bruce D."/>
            <person name="Goodwin L."/>
            <person name="Pitluck S."/>
            <person name="Peters L."/>
            <person name="Kyrpides N."/>
            <person name="Mavromatis K."/>
            <person name="Ivanova N."/>
            <person name="Mikhailova N."/>
            <person name="Chertkov O."/>
            <person name="Detter J.C."/>
            <person name="Tapia R."/>
            <person name="Han C."/>
            <person name="Land M."/>
            <person name="Hauser L."/>
            <person name="Markowitz V."/>
            <person name="Cheng J.-F."/>
            <person name="Hugenholtz P."/>
            <person name="Woyke T."/>
            <person name="Wu D."/>
            <person name="Spring S."/>
            <person name="Brambilla E."/>
            <person name="Klenk H.-P."/>
            <person name="Eisen J.A."/>
        </authorList>
    </citation>
    <scope>NUCLEOTIDE SEQUENCE [LARGE SCALE GENOMIC DNA]</scope>
    <source>
        <strain evidence="15 16">DSM 13497</strain>
    </source>
</reference>
<dbReference type="AlphaFoldDB" id="H1XQZ3"/>
<feature type="domain" description="Homoserine dehydrogenase catalytic" evidence="12">
    <location>
        <begin position="159"/>
        <end position="336"/>
    </location>
</feature>
<dbReference type="GO" id="GO:0009086">
    <property type="term" value="P:methionine biosynthetic process"/>
    <property type="evidence" value="ECO:0007669"/>
    <property type="project" value="UniProtKB-KW"/>
</dbReference>
<evidence type="ECO:0000313" key="14">
    <source>
        <dbReference type="EMBL" id="APF20003.1"/>
    </source>
</evidence>
<dbReference type="KEGG" id="caby:Cabys_3255"/>
<keyword evidence="6" id="KW-0028">Amino-acid biosynthesis</keyword>
<dbReference type="Pfam" id="PF03447">
    <property type="entry name" value="NAD_binding_3"/>
    <property type="match status" value="1"/>
</dbReference>
<evidence type="ECO:0000256" key="3">
    <source>
        <dbReference type="ARBA" id="ARBA00006753"/>
    </source>
</evidence>
<comment type="pathway">
    <text evidence="1">Amino-acid biosynthesis; L-threonine biosynthesis; L-threonine from L-aspartate: step 3/5.</text>
</comment>
<feature type="binding site" evidence="11">
    <location>
        <position position="211"/>
    </location>
    <ligand>
        <name>L-homoserine</name>
        <dbReference type="ChEBI" id="CHEBI:57476"/>
    </ligand>
</feature>
<dbReference type="RefSeq" id="WP_006927007.1">
    <property type="nucleotide sequence ID" value="NZ_CM001402.1"/>
</dbReference>
<comment type="pathway">
    <text evidence="2">Amino-acid biosynthesis; L-methionine biosynthesis via de novo pathway; L-homoserine from L-aspartate: step 3/3.</text>
</comment>
<dbReference type="EC" id="1.1.1.3" evidence="4"/>
<dbReference type="InterPro" id="IPR001342">
    <property type="entry name" value="HDH_cat"/>
</dbReference>
<dbReference type="GO" id="GO:0009088">
    <property type="term" value="P:threonine biosynthetic process"/>
    <property type="evidence" value="ECO:0007669"/>
    <property type="project" value="UniProtKB-UniPathway"/>
</dbReference>
<keyword evidence="8" id="KW-0560">Oxidoreductase</keyword>
<dbReference type="NCBIfam" id="NF004912">
    <property type="entry name" value="PRK06270.1"/>
    <property type="match status" value="1"/>
</dbReference>
<dbReference type="PaxDb" id="880073-Calab_0442"/>
<evidence type="ECO:0000256" key="7">
    <source>
        <dbReference type="ARBA" id="ARBA00022697"/>
    </source>
</evidence>
<organism evidence="15 16">
    <name type="scientific">Caldithrix abyssi DSM 13497</name>
    <dbReference type="NCBI Taxonomy" id="880073"/>
    <lineage>
        <taxon>Bacteria</taxon>
        <taxon>Pseudomonadati</taxon>
        <taxon>Calditrichota</taxon>
        <taxon>Calditrichia</taxon>
        <taxon>Calditrichales</taxon>
        <taxon>Calditrichaceae</taxon>
        <taxon>Caldithrix</taxon>
    </lineage>
</organism>
<evidence type="ECO:0000256" key="11">
    <source>
        <dbReference type="PIRSR" id="PIRSR036497-2"/>
    </source>
</evidence>
<evidence type="ECO:0000256" key="1">
    <source>
        <dbReference type="ARBA" id="ARBA00005056"/>
    </source>
</evidence>
<evidence type="ECO:0000256" key="8">
    <source>
        <dbReference type="ARBA" id="ARBA00023002"/>
    </source>
</evidence>
<keyword evidence="11" id="KW-0521">NADP</keyword>
<dbReference type="SUPFAM" id="SSF55347">
    <property type="entry name" value="Glyceraldehyde-3-phosphate dehydrogenase-like, C-terminal domain"/>
    <property type="match status" value="1"/>
</dbReference>
<dbReference type="STRING" id="880073.Cabys_3255"/>
<evidence type="ECO:0000256" key="10">
    <source>
        <dbReference type="PIRSR" id="PIRSR036497-1"/>
    </source>
</evidence>
<accession>H1XQZ3</accession>
<protein>
    <recommendedName>
        <fullName evidence="5">Homoserine dehydrogenase</fullName>
        <ecNumber evidence="4">1.1.1.3</ecNumber>
    </recommendedName>
</protein>
<feature type="active site" description="Proton donor" evidence="10">
    <location>
        <position position="226"/>
    </location>
</feature>
<feature type="domain" description="Aspartate/homoserine dehydrogenase NAD-binding" evidence="13">
    <location>
        <begin position="9"/>
        <end position="151"/>
    </location>
</feature>
<dbReference type="PANTHER" id="PTHR43331">
    <property type="entry name" value="HOMOSERINE DEHYDROGENASE"/>
    <property type="match status" value="1"/>
</dbReference>
<dbReference type="Gene3D" id="3.40.50.720">
    <property type="entry name" value="NAD(P)-binding Rossmann-like Domain"/>
    <property type="match status" value="1"/>
</dbReference>
<feature type="binding site" evidence="11">
    <location>
        <begin position="9"/>
        <end position="14"/>
    </location>
    <ligand>
        <name>NADP(+)</name>
        <dbReference type="ChEBI" id="CHEBI:58349"/>
    </ligand>
</feature>
<evidence type="ECO:0000313" key="16">
    <source>
        <dbReference type="Proteomes" id="UP000004671"/>
    </source>
</evidence>
<dbReference type="GO" id="GO:0050661">
    <property type="term" value="F:NADP binding"/>
    <property type="evidence" value="ECO:0007669"/>
    <property type="project" value="InterPro"/>
</dbReference>
<dbReference type="PIRSF" id="PIRSF036497">
    <property type="entry name" value="HDH_short"/>
    <property type="match status" value="1"/>
</dbReference>
<evidence type="ECO:0000256" key="2">
    <source>
        <dbReference type="ARBA" id="ARBA00005062"/>
    </source>
</evidence>
<reference evidence="14 17" key="2">
    <citation type="submission" date="2016-11" db="EMBL/GenBank/DDBJ databases">
        <title>Genomic analysis of Caldithrix abyssi and proposal of a novel bacterial phylum Caldithrichaeota.</title>
        <authorList>
            <person name="Kublanov I."/>
            <person name="Sigalova O."/>
            <person name="Gavrilov S."/>
            <person name="Lebedinsky A."/>
            <person name="Ivanova N."/>
            <person name="Daum C."/>
            <person name="Reddy T."/>
            <person name="Klenk H.P."/>
            <person name="Goker M."/>
            <person name="Reva O."/>
            <person name="Miroshnichenko M."/>
            <person name="Kyprides N."/>
            <person name="Woyke T."/>
            <person name="Gelfand M."/>
        </authorList>
    </citation>
    <scope>NUCLEOTIDE SEQUENCE [LARGE SCALE GENOMIC DNA]</scope>
    <source>
        <strain evidence="14 17">LF13</strain>
    </source>
</reference>
<dbReference type="Pfam" id="PF00742">
    <property type="entry name" value="Homoserine_dh"/>
    <property type="match status" value="1"/>
</dbReference>
<dbReference type="Proteomes" id="UP000004671">
    <property type="component" value="Chromosome"/>
</dbReference>
<evidence type="ECO:0000313" key="15">
    <source>
        <dbReference type="EMBL" id="EHO40087.1"/>
    </source>
</evidence>
<name>H1XQZ3_CALAY</name>
<keyword evidence="7" id="KW-0791">Threonine biosynthesis</keyword>
<feature type="binding site" evidence="11">
    <location>
        <position position="103"/>
    </location>
    <ligand>
        <name>NADPH</name>
        <dbReference type="ChEBI" id="CHEBI:57783"/>
    </ligand>
</feature>
<dbReference type="InterPro" id="IPR005106">
    <property type="entry name" value="Asp/hSer_DH_NAD-bd"/>
</dbReference>
<dbReference type="FunFam" id="3.30.360.10:FF:000005">
    <property type="entry name" value="Homoserine dehydrogenase"/>
    <property type="match status" value="1"/>
</dbReference>
<dbReference type="NCBIfam" id="NF004976">
    <property type="entry name" value="PRK06349.1"/>
    <property type="match status" value="1"/>
</dbReference>
<keyword evidence="9" id="KW-0486">Methionine biosynthesis</keyword>
<dbReference type="EMBL" id="CM001402">
    <property type="protein sequence ID" value="EHO40087.1"/>
    <property type="molecule type" value="Genomic_DNA"/>
</dbReference>
<dbReference type="InterPro" id="IPR022697">
    <property type="entry name" value="HDH_short"/>
</dbReference>
<evidence type="ECO:0000256" key="5">
    <source>
        <dbReference type="ARBA" id="ARBA00013376"/>
    </source>
</evidence>
<feature type="binding site" evidence="11">
    <location>
        <position position="127"/>
    </location>
    <ligand>
        <name>NADPH</name>
        <dbReference type="ChEBI" id="CHEBI:57783"/>
    </ligand>
</feature>
<dbReference type="EMBL" id="CP018099">
    <property type="protein sequence ID" value="APF20003.1"/>
    <property type="molecule type" value="Genomic_DNA"/>
</dbReference>
<sequence length="342" mass="37236">MELKILMIGFGHVGRGFADLLIKKEQLLRQKFDLSVKIVGIVTRSKGKIIDPEGVDLQRALKTSQAGKTFKDSGLPTTDVLTESLLASVDYDALVELSITNLTDGQPATSYIRIALERRKDVITANKGPIALHLDELKELARKNGVQLRYEGTVMAGTPLINLIRSNLAGLEIKKVQGIVNGSTNYILTRMEEGLEYDQAVAEARQLGYLEADPTADVEGWDAVAKTMILARDVFNVSLSKEAIQRKGISALRKADVERARTENRVWKLIATLEKENGALNASVQPQLLDMSHPLAGVRGTTNAVTITTDFLQEVTIVGPGAGERETGYAVFNDLLAVAGKL</sequence>
<evidence type="ECO:0000259" key="12">
    <source>
        <dbReference type="Pfam" id="PF00742"/>
    </source>
</evidence>
<comment type="similarity">
    <text evidence="3">Belongs to the homoserine dehydrogenase family.</text>
</comment>
<dbReference type="GO" id="GO:0004412">
    <property type="term" value="F:homoserine dehydrogenase activity"/>
    <property type="evidence" value="ECO:0007669"/>
    <property type="project" value="UniProtKB-EC"/>
</dbReference>
<dbReference type="eggNOG" id="COG0460">
    <property type="taxonomic scope" value="Bacteria"/>
</dbReference>
<proteinExistence type="inferred from homology"/>
<dbReference type="HOGENOM" id="CLU_009116_1_2_0"/>
<dbReference type="SUPFAM" id="SSF51735">
    <property type="entry name" value="NAD(P)-binding Rossmann-fold domains"/>
    <property type="match status" value="1"/>
</dbReference>
<evidence type="ECO:0000256" key="4">
    <source>
        <dbReference type="ARBA" id="ARBA00013213"/>
    </source>
</evidence>
<evidence type="ECO:0000256" key="6">
    <source>
        <dbReference type="ARBA" id="ARBA00022605"/>
    </source>
</evidence>
<dbReference type="InterPro" id="IPR036291">
    <property type="entry name" value="NAD(P)-bd_dom_sf"/>
</dbReference>
<dbReference type="Proteomes" id="UP000183868">
    <property type="component" value="Chromosome"/>
</dbReference>
<gene>
    <name evidence="14" type="ORF">Cabys_3255</name>
    <name evidence="15" type="ORF">Calab_0442</name>
</gene>
<dbReference type="OrthoDB" id="9808167at2"/>
<evidence type="ECO:0000313" key="17">
    <source>
        <dbReference type="Proteomes" id="UP000183868"/>
    </source>
</evidence>